<evidence type="ECO:0000313" key="6">
    <source>
        <dbReference type="Proteomes" id="UP000663828"/>
    </source>
</evidence>
<keyword evidence="1" id="KW-0677">Repeat</keyword>
<evidence type="ECO:0000313" key="7">
    <source>
        <dbReference type="Proteomes" id="UP000663852"/>
    </source>
</evidence>
<name>A0A815HF42_ADIRI</name>
<evidence type="ECO:0008006" key="8">
    <source>
        <dbReference type="Google" id="ProtNLM"/>
    </source>
</evidence>
<dbReference type="InterPro" id="IPR001258">
    <property type="entry name" value="NHL_repeat"/>
</dbReference>
<dbReference type="EMBL" id="CAJNOJ010000266">
    <property type="protein sequence ID" value="CAF1353278.1"/>
    <property type="molecule type" value="Genomic_DNA"/>
</dbReference>
<dbReference type="SUPFAM" id="SSF63829">
    <property type="entry name" value="Calcium-dependent phosphotriesterase"/>
    <property type="match status" value="2"/>
</dbReference>
<dbReference type="EMBL" id="CAJNOR010000316">
    <property type="protein sequence ID" value="CAF0878076.1"/>
    <property type="molecule type" value="Genomic_DNA"/>
</dbReference>
<sequence length="434" mass="46629">MSTYHRMLRVLIAQMILLLASRIVSVQIGSIQGVSFFSSTGITVPTNDSCAECICTMMLSDDIIGLSCSQNQTCLFVYNYSLPYNLTVDPNSSFYFRSLPPEQYYTTFETTTNIGTTTEKQLTAQAVWSATGDTVAGSSAAGLAGNISLTGPGPIAFDIDNNLYVNDYGKHRVIIYPSNGSMPRVIAGTGTAGSKMNQLNSPNGIDIDTTGALYIADQNNHRIQRWLPGATNGTTVAGTTGTSGSTLDLLNKPQSISIDSSTWNMYIYDGQNYRVLKWQLGASQGIMVAGNGSTGTSLSNIAYAYDAKFNSNGNIYVPDYNNGRVVKWTPPSTYGVLVAGQVSSSGSTSNRLKQPTQIILNSAGDIYICDYGNHRIQRWINGASNGSTVVGNGTAGSNSNQLHSPYGIAFDRFNNLYVADSGNNRILRFNLTNS</sequence>
<dbReference type="InterPro" id="IPR050952">
    <property type="entry name" value="TRIM-NHL_E3_ligases"/>
</dbReference>
<feature type="chain" id="PRO_5036227688" description="NHL repeat containing protein" evidence="3">
    <location>
        <begin position="26"/>
        <end position="434"/>
    </location>
</feature>
<dbReference type="PROSITE" id="PS51125">
    <property type="entry name" value="NHL"/>
    <property type="match status" value="1"/>
</dbReference>
<dbReference type="Proteomes" id="UP000663828">
    <property type="component" value="Unassembled WGS sequence"/>
</dbReference>
<dbReference type="GO" id="GO:0008270">
    <property type="term" value="F:zinc ion binding"/>
    <property type="evidence" value="ECO:0007669"/>
    <property type="project" value="UniProtKB-KW"/>
</dbReference>
<proteinExistence type="predicted"/>
<evidence type="ECO:0000256" key="2">
    <source>
        <dbReference type="PROSITE-ProRule" id="PRU00504"/>
    </source>
</evidence>
<dbReference type="PANTHER" id="PTHR24104">
    <property type="entry name" value="E3 UBIQUITIN-PROTEIN LIGASE NHLRC1-RELATED"/>
    <property type="match status" value="1"/>
</dbReference>
<gene>
    <name evidence="5" type="ORF">EDS130_LOCUS33406</name>
    <name evidence="4" type="ORF">XAT740_LOCUS6851</name>
</gene>
<feature type="signal peptide" evidence="3">
    <location>
        <begin position="1"/>
        <end position="25"/>
    </location>
</feature>
<dbReference type="OrthoDB" id="654191at2759"/>
<dbReference type="InterPro" id="IPR011042">
    <property type="entry name" value="6-blade_b-propeller_TolB-like"/>
</dbReference>
<accession>A0A815HF42</accession>
<keyword evidence="3" id="KW-0732">Signal</keyword>
<evidence type="ECO:0000256" key="1">
    <source>
        <dbReference type="ARBA" id="ARBA00022737"/>
    </source>
</evidence>
<evidence type="ECO:0000256" key="3">
    <source>
        <dbReference type="SAM" id="SignalP"/>
    </source>
</evidence>
<organism evidence="5 7">
    <name type="scientific">Adineta ricciae</name>
    <name type="common">Rotifer</name>
    <dbReference type="NCBI Taxonomy" id="249248"/>
    <lineage>
        <taxon>Eukaryota</taxon>
        <taxon>Metazoa</taxon>
        <taxon>Spiralia</taxon>
        <taxon>Gnathifera</taxon>
        <taxon>Rotifera</taxon>
        <taxon>Eurotatoria</taxon>
        <taxon>Bdelloidea</taxon>
        <taxon>Adinetida</taxon>
        <taxon>Adinetidae</taxon>
        <taxon>Adineta</taxon>
    </lineage>
</organism>
<dbReference type="AlphaFoldDB" id="A0A815HF42"/>
<protein>
    <recommendedName>
        <fullName evidence="8">NHL repeat containing protein</fullName>
    </recommendedName>
</protein>
<reference evidence="5" key="1">
    <citation type="submission" date="2021-02" db="EMBL/GenBank/DDBJ databases">
        <authorList>
            <person name="Nowell W R."/>
        </authorList>
    </citation>
    <scope>NUCLEOTIDE SEQUENCE</scope>
</reference>
<comment type="caution">
    <text evidence="5">The sequence shown here is derived from an EMBL/GenBank/DDBJ whole genome shotgun (WGS) entry which is preliminary data.</text>
</comment>
<dbReference type="CDD" id="cd05819">
    <property type="entry name" value="NHL"/>
    <property type="match status" value="1"/>
</dbReference>
<dbReference type="Gene3D" id="2.120.10.30">
    <property type="entry name" value="TolB, C-terminal domain"/>
    <property type="match status" value="2"/>
</dbReference>
<evidence type="ECO:0000313" key="4">
    <source>
        <dbReference type="EMBL" id="CAF0878076.1"/>
    </source>
</evidence>
<keyword evidence="6" id="KW-1185">Reference proteome</keyword>
<dbReference type="PANTHER" id="PTHR24104:SF25">
    <property type="entry name" value="PROTEIN LIN-41"/>
    <property type="match status" value="1"/>
</dbReference>
<evidence type="ECO:0000313" key="5">
    <source>
        <dbReference type="EMBL" id="CAF1353278.1"/>
    </source>
</evidence>
<feature type="repeat" description="NHL" evidence="2">
    <location>
        <begin position="393"/>
        <end position="432"/>
    </location>
</feature>
<dbReference type="Pfam" id="PF01436">
    <property type="entry name" value="NHL"/>
    <property type="match status" value="2"/>
</dbReference>
<dbReference type="Proteomes" id="UP000663852">
    <property type="component" value="Unassembled WGS sequence"/>
</dbReference>